<dbReference type="PANTHER" id="PTHR38340">
    <property type="entry name" value="S-LAYER PROTEIN"/>
    <property type="match status" value="1"/>
</dbReference>
<evidence type="ECO:0000256" key="2">
    <source>
        <dbReference type="ARBA" id="ARBA00004613"/>
    </source>
</evidence>
<dbReference type="GeneID" id="78900527"/>
<dbReference type="InterPro" id="IPR013858">
    <property type="entry name" value="Peptidase_M10B_C"/>
</dbReference>
<dbReference type="InterPro" id="IPR050557">
    <property type="entry name" value="RTX_toxin/Mannuronan_C5-epim"/>
</dbReference>
<dbReference type="PROSITE" id="PS00330">
    <property type="entry name" value="HEMOLYSIN_CALCIUM"/>
    <property type="match status" value="5"/>
</dbReference>
<evidence type="ECO:0000256" key="4">
    <source>
        <dbReference type="ARBA" id="ARBA00022737"/>
    </source>
</evidence>
<evidence type="ECO:0000313" key="7">
    <source>
        <dbReference type="Proteomes" id="UP000229314"/>
    </source>
</evidence>
<dbReference type="RefSeq" id="WP_198406652.1">
    <property type="nucleotide sequence ID" value="NZ_CAJGAB010000051.1"/>
</dbReference>
<comment type="cofactor">
    <cofactor evidence="1">
        <name>Ca(2+)</name>
        <dbReference type="ChEBI" id="CHEBI:29108"/>
    </cofactor>
</comment>
<feature type="domain" description="Peptidase M10 serralysin C-terminal" evidence="5">
    <location>
        <begin position="598"/>
        <end position="728"/>
    </location>
</feature>
<evidence type="ECO:0000256" key="1">
    <source>
        <dbReference type="ARBA" id="ARBA00001913"/>
    </source>
</evidence>
<dbReference type="EMBL" id="CP024422">
    <property type="protein sequence ID" value="ATQ57229.1"/>
    <property type="molecule type" value="Genomic_DNA"/>
</dbReference>
<gene>
    <name evidence="6" type="ORF">PYTT13_16455</name>
</gene>
<dbReference type="Pfam" id="PF00353">
    <property type="entry name" value="HemolysinCabind"/>
    <property type="match status" value="4"/>
</dbReference>
<dbReference type="PANTHER" id="PTHR38340:SF1">
    <property type="entry name" value="S-LAYER PROTEIN"/>
    <property type="match status" value="1"/>
</dbReference>
<dbReference type="Pfam" id="PF08548">
    <property type="entry name" value="Peptidase_M10_C"/>
    <property type="match status" value="1"/>
</dbReference>
<dbReference type="InterPro" id="IPR001343">
    <property type="entry name" value="Hemolysn_Ca-bd"/>
</dbReference>
<evidence type="ECO:0000256" key="3">
    <source>
        <dbReference type="ARBA" id="ARBA00022525"/>
    </source>
</evidence>
<dbReference type="Gene3D" id="2.150.10.10">
    <property type="entry name" value="Serralysin-like metalloprotease, C-terminal"/>
    <property type="match status" value="2"/>
</dbReference>
<dbReference type="GO" id="GO:0005615">
    <property type="term" value="C:extracellular space"/>
    <property type="evidence" value="ECO:0007669"/>
    <property type="project" value="InterPro"/>
</dbReference>
<keyword evidence="3" id="KW-0964">Secreted</keyword>
<proteinExistence type="predicted"/>
<dbReference type="InterPro" id="IPR011049">
    <property type="entry name" value="Serralysin-like_metalloprot_C"/>
</dbReference>
<keyword evidence="4" id="KW-0677">Repeat</keyword>
<protein>
    <recommendedName>
        <fullName evidence="5">Peptidase M10 serralysin C-terminal domain-containing protein</fullName>
    </recommendedName>
</protein>
<dbReference type="GO" id="GO:0005509">
    <property type="term" value="F:calcium ion binding"/>
    <property type="evidence" value="ECO:0007669"/>
    <property type="project" value="InterPro"/>
</dbReference>
<comment type="subcellular location">
    <subcellularLocation>
        <location evidence="2">Secreted</location>
    </subcellularLocation>
</comment>
<dbReference type="AlphaFoldDB" id="A0A2D2C477"/>
<name>A0A2D2C477_9RHOB</name>
<evidence type="ECO:0000313" key="6">
    <source>
        <dbReference type="EMBL" id="ATQ57229.1"/>
    </source>
</evidence>
<reference evidence="6 7" key="1">
    <citation type="submission" date="2017-10" db="EMBL/GenBank/DDBJ databases">
        <title>Complete genome sequence of Paracoccus yeei TT13 isolated from human skin.</title>
        <authorList>
            <person name="Lee K."/>
            <person name="Lim J.Y."/>
            <person name="Hwang I."/>
        </authorList>
    </citation>
    <scope>NUCLEOTIDE SEQUENCE [LARGE SCALE GENOMIC DNA]</scope>
    <source>
        <strain evidence="6 7">TT13</strain>
    </source>
</reference>
<dbReference type="InterPro" id="IPR018511">
    <property type="entry name" value="Hemolysin-typ_Ca-bd_CS"/>
</dbReference>
<dbReference type="PRINTS" id="PR00313">
    <property type="entry name" value="CABNDNGRPT"/>
</dbReference>
<dbReference type="SUPFAM" id="SSF51120">
    <property type="entry name" value="beta-Roll"/>
    <property type="match status" value="3"/>
</dbReference>
<evidence type="ECO:0000259" key="5">
    <source>
        <dbReference type="Pfam" id="PF08548"/>
    </source>
</evidence>
<accession>A0A2D2C477</accession>
<dbReference type="Proteomes" id="UP000229314">
    <property type="component" value="Chromosome"/>
</dbReference>
<sequence length="743" mass="74969">MTLVFWNSGSAIRSASSEGLHVVATGDGIHISTLVDGAYRLVNYGVLGGYLGFDDIISGPGRIQDLAAGRDGTIWAAAEYAYAAPDVDAYVIGEDGAARTPTAATTTETVGDFTVLADGRTALLYGTLGASGLTAVSLFLPDRAPIPILTGGVSGSFTSPTLSQLSNGNIVVSWIANYLTAPTVRVQVLDVNGNPLSGSVPVATGPNIASLESTALGDGRALLTWQDVTAGTISFIVLNPNGTPTSPRQDIHEDFAILPEVVSLRDGGFLIAYTGYYGTEGDGSVDGDVVLRRFDADGTLLDTLRVDLPGDQVLRDITEMPDGRIAIIYQTETGDSTNTFQDIIRIVDPRGDLIRGTAGPDHIAGRHAGTAIQAGDGNDTLRGLEGSDSLYGGNGNDFLTAGQGNDLLAGGLGADTLQGDLGADTMVGGAGNDLYVVNSAADQIVEYAGGGLDSVQSAASLTLAAHVENLVLAGGANLNGTGNASNNLLTGNGGNNVLSGLAGNDTLQGGPGADRLIGGTGADFMSGGFGNDVYSVDNAGDRVLELVGRGIDTVLSSVNLALSANVERLTLTGFADLRGIGNALGNLLTGNSGANVLAGMDGNDMLRGGIGVDTLAGGAGADRLLGGRGADRLAGGAGADTFVFAALSDSKAAAVGRDIISDFNRTQGDRIDLGALDAVAGLPGNQAFSYIGGAGFTGQSGQLRAQLAAGGTLILADVNGDRVADFSILLDDSLALGANAFIL</sequence>
<organism evidence="6 7">
    <name type="scientific">Paracoccus yeei</name>
    <dbReference type="NCBI Taxonomy" id="147645"/>
    <lineage>
        <taxon>Bacteria</taxon>
        <taxon>Pseudomonadati</taxon>
        <taxon>Pseudomonadota</taxon>
        <taxon>Alphaproteobacteria</taxon>
        <taxon>Rhodobacterales</taxon>
        <taxon>Paracoccaceae</taxon>
        <taxon>Paracoccus</taxon>
    </lineage>
</organism>